<dbReference type="SUPFAM" id="SSF81321">
    <property type="entry name" value="Family A G protein-coupled receptor-like"/>
    <property type="match status" value="1"/>
</dbReference>
<keyword evidence="3" id="KW-1003">Cell membrane</keyword>
<evidence type="ECO:0000256" key="9">
    <source>
        <dbReference type="ARBA" id="ARBA00023157"/>
    </source>
</evidence>
<evidence type="ECO:0000256" key="17">
    <source>
        <dbReference type="SAM" id="Phobius"/>
    </source>
</evidence>
<evidence type="ECO:0000313" key="20">
    <source>
        <dbReference type="Proteomes" id="UP001347796"/>
    </source>
</evidence>
<keyword evidence="8" id="KW-0564">Palmitate</keyword>
<evidence type="ECO:0000256" key="10">
    <source>
        <dbReference type="ARBA" id="ARBA00023170"/>
    </source>
</evidence>
<feature type="transmembrane region" description="Helical" evidence="17">
    <location>
        <begin position="183"/>
        <end position="202"/>
    </location>
</feature>
<dbReference type="EMBL" id="JAZGQO010000011">
    <property type="protein sequence ID" value="KAK6172470.1"/>
    <property type="molecule type" value="Genomic_DNA"/>
</dbReference>
<dbReference type="PANTHER" id="PTHR24238">
    <property type="entry name" value="G-PROTEIN COUPLED RECEPTOR"/>
    <property type="match status" value="1"/>
</dbReference>
<keyword evidence="13" id="KW-0449">Lipoprotein</keyword>
<dbReference type="PANTHER" id="PTHR24238:SF75">
    <property type="entry name" value="CHOLECYSTOKININ-LIKE RECEPTOR AT 17D1-RELATED"/>
    <property type="match status" value="1"/>
</dbReference>
<dbReference type="PRINTS" id="PR00237">
    <property type="entry name" value="GPCRRHODOPSN"/>
</dbReference>
<feature type="transmembrane region" description="Helical" evidence="17">
    <location>
        <begin position="229"/>
        <end position="258"/>
    </location>
</feature>
<sequence>MSIRGANMAFNNLTNCSDVTFNNCSSLSDELSNLASLLNTSLYTDDNATDDNIYNGTTRRPIGVVMGIQIALYLIIFLLGVVGNVLVIVTLIQNQKMRTVTNVFLFNLALSDLLLVVFCMPFTLIPVIMQNFIFGEIMCILIRYLQGVSVAVSCFTLVAISLERYFAICRPLRSRQWQTLSHSYKVIVVCWVLAFALMWPIAAYQRLKTPGYGIYRCQEDWASIEWEKFYTIFLDCMLLVVPVIIMSFAYGMISYILWVGMKLEYQSEQEKRSNRAEYNHNSNGTGQPAISVMNEAEYPMNIQSTGSRPFRRFEQQRALRQSNSVRNRAVKKRLIKMLFAIVLEFFICWAPIYILYTWLIFDKDGVRRNVSGLAKSLIHLLSYVSSCCNPITYCFFNRNYRQAFIAAIRCFRKKRYIYAHKSEMSFSGNTNSTRTIASNAASYDKIQESDELSEKSL</sequence>
<gene>
    <name evidence="19" type="ORF">SNE40_016110</name>
</gene>
<keyword evidence="12 16" id="KW-0807">Transducer</keyword>
<dbReference type="AlphaFoldDB" id="A0AAN8PMI2"/>
<feature type="transmembrane region" description="Helical" evidence="17">
    <location>
        <begin position="334"/>
        <end position="356"/>
    </location>
</feature>
<dbReference type="PRINTS" id="PR01822">
    <property type="entry name" value="CCYSTOKININR"/>
</dbReference>
<dbReference type="GO" id="GO:0008188">
    <property type="term" value="F:neuropeptide receptor activity"/>
    <property type="evidence" value="ECO:0007669"/>
    <property type="project" value="TreeGrafter"/>
</dbReference>
<keyword evidence="10 16" id="KW-0675">Receptor</keyword>
<evidence type="ECO:0000256" key="16">
    <source>
        <dbReference type="RuleBase" id="RU000688"/>
    </source>
</evidence>
<evidence type="ECO:0000259" key="18">
    <source>
        <dbReference type="PROSITE" id="PS50262"/>
    </source>
</evidence>
<dbReference type="Proteomes" id="UP001347796">
    <property type="component" value="Unassembled WGS sequence"/>
</dbReference>
<dbReference type="InterPro" id="IPR000276">
    <property type="entry name" value="GPCR_Rhodpsn"/>
</dbReference>
<keyword evidence="20" id="KW-1185">Reference proteome</keyword>
<dbReference type="GO" id="GO:0015054">
    <property type="term" value="F:gastrin receptor activity"/>
    <property type="evidence" value="ECO:0007669"/>
    <property type="project" value="InterPro"/>
</dbReference>
<evidence type="ECO:0000256" key="7">
    <source>
        <dbReference type="ARBA" id="ARBA00023136"/>
    </source>
</evidence>
<evidence type="ECO:0000256" key="2">
    <source>
        <dbReference type="ARBA" id="ARBA00019090"/>
    </source>
</evidence>
<dbReference type="Pfam" id="PF00001">
    <property type="entry name" value="7tm_1"/>
    <property type="match status" value="1"/>
</dbReference>
<keyword evidence="11" id="KW-0325">Glycoprotein</keyword>
<comment type="similarity">
    <text evidence="16">Belongs to the G-protein coupled receptor 1 family.</text>
</comment>
<dbReference type="PROSITE" id="PS50262">
    <property type="entry name" value="G_PROTEIN_RECEP_F1_2"/>
    <property type="match status" value="1"/>
</dbReference>
<keyword evidence="5 17" id="KW-1133">Transmembrane helix</keyword>
<dbReference type="InterPro" id="IPR017452">
    <property type="entry name" value="GPCR_Rhodpsn_7TM"/>
</dbReference>
<evidence type="ECO:0000256" key="6">
    <source>
        <dbReference type="ARBA" id="ARBA00023040"/>
    </source>
</evidence>
<keyword evidence="6 16" id="KW-0297">G-protein coupled receptor</keyword>
<dbReference type="GO" id="GO:0005886">
    <property type="term" value="C:plasma membrane"/>
    <property type="evidence" value="ECO:0007669"/>
    <property type="project" value="UniProtKB-SubCell"/>
</dbReference>
<comment type="subcellular location">
    <subcellularLocation>
        <location evidence="1">Cell membrane</location>
        <topology evidence="1">Multi-pass membrane protein</topology>
    </subcellularLocation>
</comment>
<proteinExistence type="inferred from homology"/>
<evidence type="ECO:0000313" key="19">
    <source>
        <dbReference type="EMBL" id="KAK6172470.1"/>
    </source>
</evidence>
<feature type="transmembrane region" description="Helical" evidence="17">
    <location>
        <begin position="104"/>
        <end position="129"/>
    </location>
</feature>
<reference evidence="19 20" key="1">
    <citation type="submission" date="2024-01" db="EMBL/GenBank/DDBJ databases">
        <title>The genome of the rayed Mediterranean limpet Patella caerulea (Linnaeus, 1758).</title>
        <authorList>
            <person name="Anh-Thu Weber A."/>
            <person name="Halstead-Nussloch G."/>
        </authorList>
    </citation>
    <scope>NUCLEOTIDE SEQUENCE [LARGE SCALE GENOMIC DNA]</scope>
    <source>
        <strain evidence="19">AATW-2023a</strain>
        <tissue evidence="19">Whole specimen</tissue>
    </source>
</reference>
<organism evidence="19 20">
    <name type="scientific">Patella caerulea</name>
    <name type="common">Rayed Mediterranean limpet</name>
    <dbReference type="NCBI Taxonomy" id="87958"/>
    <lineage>
        <taxon>Eukaryota</taxon>
        <taxon>Metazoa</taxon>
        <taxon>Spiralia</taxon>
        <taxon>Lophotrochozoa</taxon>
        <taxon>Mollusca</taxon>
        <taxon>Gastropoda</taxon>
        <taxon>Patellogastropoda</taxon>
        <taxon>Patelloidea</taxon>
        <taxon>Patellidae</taxon>
        <taxon>Patella</taxon>
    </lineage>
</organism>
<evidence type="ECO:0000256" key="3">
    <source>
        <dbReference type="ARBA" id="ARBA00022475"/>
    </source>
</evidence>
<evidence type="ECO:0000256" key="15">
    <source>
        <dbReference type="ARBA" id="ARBA00031093"/>
    </source>
</evidence>
<dbReference type="SMART" id="SM01381">
    <property type="entry name" value="7TM_GPCR_Srsx"/>
    <property type="match status" value="1"/>
</dbReference>
<evidence type="ECO:0000256" key="11">
    <source>
        <dbReference type="ARBA" id="ARBA00023180"/>
    </source>
</evidence>
<evidence type="ECO:0000256" key="4">
    <source>
        <dbReference type="ARBA" id="ARBA00022692"/>
    </source>
</evidence>
<feature type="transmembrane region" description="Helical" evidence="17">
    <location>
        <begin position="376"/>
        <end position="396"/>
    </location>
</feature>
<name>A0AAN8PMI2_PATCE</name>
<evidence type="ECO:0000256" key="1">
    <source>
        <dbReference type="ARBA" id="ARBA00004651"/>
    </source>
</evidence>
<keyword evidence="9" id="KW-1015">Disulfide bond</keyword>
<evidence type="ECO:0000256" key="12">
    <source>
        <dbReference type="ARBA" id="ARBA00023224"/>
    </source>
</evidence>
<dbReference type="InterPro" id="IPR000314">
    <property type="entry name" value="Gastrin_rcpt"/>
</dbReference>
<feature type="transmembrane region" description="Helical" evidence="17">
    <location>
        <begin position="70"/>
        <end position="92"/>
    </location>
</feature>
<accession>A0AAN8PMI2</accession>
<feature type="transmembrane region" description="Helical" evidence="17">
    <location>
        <begin position="141"/>
        <end position="162"/>
    </location>
</feature>
<evidence type="ECO:0000256" key="5">
    <source>
        <dbReference type="ARBA" id="ARBA00022989"/>
    </source>
</evidence>
<dbReference type="InterPro" id="IPR009126">
    <property type="entry name" value="Cholcskin_rcpt"/>
</dbReference>
<keyword evidence="7 17" id="KW-0472">Membrane</keyword>
<evidence type="ECO:0000256" key="8">
    <source>
        <dbReference type="ARBA" id="ARBA00023139"/>
    </source>
</evidence>
<comment type="caution">
    <text evidence="19">The sequence shown here is derived from an EMBL/GenBank/DDBJ whole genome shotgun (WGS) entry which is preliminary data.</text>
</comment>
<keyword evidence="4 16" id="KW-0812">Transmembrane</keyword>
<evidence type="ECO:0000256" key="14">
    <source>
        <dbReference type="ARBA" id="ARBA00025402"/>
    </source>
</evidence>
<dbReference type="PROSITE" id="PS00237">
    <property type="entry name" value="G_PROTEIN_RECEP_F1_1"/>
    <property type="match status" value="1"/>
</dbReference>
<comment type="function">
    <text evidence="14">Receptor for gastrin and cholecystokinin. The CCK-B receptors occur throughout the central nervous system where they modulate anxiety, analgesia, arousal, and neuroleptic activity. This receptor mediates its action by association with G proteins that activate a phosphatidylinositol-calcium second messenger system.</text>
</comment>
<evidence type="ECO:0000256" key="13">
    <source>
        <dbReference type="ARBA" id="ARBA00023288"/>
    </source>
</evidence>
<protein>
    <recommendedName>
        <fullName evidence="2">Gastrin/cholecystokinin type B receptor</fullName>
    </recommendedName>
    <alternativeName>
        <fullName evidence="15">Cholecystokinin-2 receptor</fullName>
    </alternativeName>
</protein>
<feature type="domain" description="G-protein coupled receptors family 1 profile" evidence="18">
    <location>
        <begin position="83"/>
        <end position="393"/>
    </location>
</feature>
<dbReference type="PRINTS" id="PR00527">
    <property type="entry name" value="GASTRINR"/>
</dbReference>
<dbReference type="Gene3D" id="1.20.1070.10">
    <property type="entry name" value="Rhodopsin 7-helix transmembrane proteins"/>
    <property type="match status" value="1"/>
</dbReference>